<organism evidence="1 2">
    <name type="scientific">Belliella marina</name>
    <dbReference type="NCBI Taxonomy" id="1644146"/>
    <lineage>
        <taxon>Bacteria</taxon>
        <taxon>Pseudomonadati</taxon>
        <taxon>Bacteroidota</taxon>
        <taxon>Cytophagia</taxon>
        <taxon>Cytophagales</taxon>
        <taxon>Cyclobacteriaceae</taxon>
        <taxon>Belliella</taxon>
    </lineage>
</organism>
<protein>
    <submittedName>
        <fullName evidence="1">Uncharacterized protein</fullName>
    </submittedName>
</protein>
<gene>
    <name evidence="1" type="ORF">ACFSKL_09495</name>
</gene>
<name>A0ABW4VQJ8_9BACT</name>
<comment type="caution">
    <text evidence="1">The sequence shown here is derived from an EMBL/GenBank/DDBJ whole genome shotgun (WGS) entry which is preliminary data.</text>
</comment>
<keyword evidence="2" id="KW-1185">Reference proteome</keyword>
<dbReference type="Proteomes" id="UP001597361">
    <property type="component" value="Unassembled WGS sequence"/>
</dbReference>
<proteinExistence type="predicted"/>
<dbReference type="EMBL" id="JBHUHR010000025">
    <property type="protein sequence ID" value="MFD2035025.1"/>
    <property type="molecule type" value="Genomic_DNA"/>
</dbReference>
<evidence type="ECO:0000313" key="2">
    <source>
        <dbReference type="Proteomes" id="UP001597361"/>
    </source>
</evidence>
<dbReference type="RefSeq" id="WP_376885689.1">
    <property type="nucleotide sequence ID" value="NZ_JBHUHR010000025.1"/>
</dbReference>
<sequence length="84" mass="9787">MCPPVFIFNNQYVNPNGDQNNSHSTAKARQLLKEVLLRWVESHAKIFAILEEEWVDEEAQVAELLRLKYEAEEIHALLKNDIKP</sequence>
<evidence type="ECO:0000313" key="1">
    <source>
        <dbReference type="EMBL" id="MFD2035025.1"/>
    </source>
</evidence>
<accession>A0ABW4VQJ8</accession>
<reference evidence="2" key="1">
    <citation type="journal article" date="2019" name="Int. J. Syst. Evol. Microbiol.">
        <title>The Global Catalogue of Microorganisms (GCM) 10K type strain sequencing project: providing services to taxonomists for standard genome sequencing and annotation.</title>
        <authorList>
            <consortium name="The Broad Institute Genomics Platform"/>
            <consortium name="The Broad Institute Genome Sequencing Center for Infectious Disease"/>
            <person name="Wu L."/>
            <person name="Ma J."/>
        </authorList>
    </citation>
    <scope>NUCLEOTIDE SEQUENCE [LARGE SCALE GENOMIC DNA]</scope>
    <source>
        <strain evidence="2">CGMCC 1.15180</strain>
    </source>
</reference>